<dbReference type="Proteomes" id="UP000203096">
    <property type="component" value="Segment"/>
</dbReference>
<dbReference type="GeneID" id="18505871"/>
<feature type="compositionally biased region" description="Polar residues" evidence="1">
    <location>
        <begin position="23"/>
        <end position="37"/>
    </location>
</feature>
<evidence type="ECO:0008006" key="4">
    <source>
        <dbReference type="Google" id="ProtNLM"/>
    </source>
</evidence>
<dbReference type="RefSeq" id="YP_009009207.1">
    <property type="nucleotide sequence ID" value="NC_023600.1"/>
</dbReference>
<feature type="region of interest" description="Disordered" evidence="1">
    <location>
        <begin position="493"/>
        <end position="535"/>
    </location>
</feature>
<feature type="compositionally biased region" description="Acidic residues" evidence="1">
    <location>
        <begin position="507"/>
        <end position="528"/>
    </location>
</feature>
<feature type="region of interest" description="Disordered" evidence="1">
    <location>
        <begin position="1"/>
        <end position="42"/>
    </location>
</feature>
<evidence type="ECO:0000256" key="1">
    <source>
        <dbReference type="SAM" id="MobiDB-lite"/>
    </source>
</evidence>
<organism evidence="2 3">
    <name type="scientific">Mycobacterium phage Julie1</name>
    <dbReference type="NCBI Taxonomy" id="1463812"/>
    <lineage>
        <taxon>Viruses</taxon>
        <taxon>Duplodnaviria</taxon>
        <taxon>Heunggongvirae</taxon>
        <taxon>Uroviricota</taxon>
        <taxon>Caudoviricetes</taxon>
        <taxon>Bclasvirinae</taxon>
        <taxon>Julieunavirus</taxon>
        <taxon>Julieunavirus julie1</taxon>
    </lineage>
</organism>
<dbReference type="KEGG" id="vg:18505871"/>
<sequence>MAASPMRVVRRPKGRAPRRALTAASQLVTDPQKSMRSSLGGGPRADWQVEAWNMVDEVGELAYWLSWLTASCSRVQFIASEIDPDTGLPTGGLTQTDDGTLAPEQARVAKIIKDIAGGPLGQAQLRKRSAECLSVPGEHWVVLLMTGKVDGQGNLLHEWFVLTRDEWKTTGNGTTIELPDGRKHDFIQGLDVMFRVWNPRPRRAKEATSPVRAVLDPCREIIRTTKKIKNASQSRLIGNGVVFLPAEMSLPASQAPIPEGLADIPGIEMPTVQGVPAAEELRDQLYQTASVAVDDENSQAALIPLLATVPGEHLGKILHLKFGNEITEVEIKTRNDAIARLAMGLNVSPERLLGVGSNSNHWSAWQMADEDVQTHIKPVIETLCGAINESVLRAVFLAEGIDPDKYMLWYDASGLTADPDLSDEAEKAKDQGALRNELYLRALGLPDDGGYDLTTMDGIQLWVTEALAKDPTLIGQPVFQALLSAGNTDLANFEWPAPPVAELPPGEGDEDEDDDTGSTEGGEPDTEDTASVTASSRADLVLAERFLTNRVLEVTNKRRVRGNEQKARLARVPARDWHKYLPPLPQAELPKAIREVDAALADEVVASLGINTEGLRAAVIAKITTELTRPMIDHQEAS</sequence>
<protein>
    <recommendedName>
        <fullName evidence="4">Portal protein</fullName>
    </recommendedName>
</protein>
<evidence type="ECO:0000313" key="3">
    <source>
        <dbReference type="Proteomes" id="UP000203096"/>
    </source>
</evidence>
<dbReference type="EMBL" id="KJ433976">
    <property type="protein sequence ID" value="AHJ88507.1"/>
    <property type="molecule type" value="Genomic_DNA"/>
</dbReference>
<reference evidence="2 3" key="1">
    <citation type="journal article" date="2014" name="Genome Announc.">
        <title>Complete genome sequences of nine mycobacteriophages.</title>
        <authorList>
            <person name="Franceschelli J.J."/>
            <person name="Suarez C.A."/>
            <person name="Teran L."/>
            <person name="Raya R.R."/>
            <person name="Morbidoni H.R."/>
        </authorList>
    </citation>
    <scope>NUCLEOTIDE SEQUENCE [LARGE SCALE GENOMIC DNA]</scope>
</reference>
<feature type="compositionally biased region" description="Basic residues" evidence="1">
    <location>
        <begin position="8"/>
        <end position="18"/>
    </location>
</feature>
<evidence type="ECO:0000313" key="2">
    <source>
        <dbReference type="EMBL" id="AHJ88507.1"/>
    </source>
</evidence>
<name>W8EB34_9CAUD</name>
<gene>
    <name evidence="2" type="ORF">Jolie1_07</name>
</gene>
<accession>W8EB34</accession>
<proteinExistence type="predicted"/>
<keyword evidence="3" id="KW-1185">Reference proteome</keyword>